<dbReference type="InterPro" id="IPR027291">
    <property type="entry name" value="Glyco_hydro_38_N_sf"/>
</dbReference>
<keyword evidence="2" id="KW-0479">Metal-binding</keyword>
<gene>
    <name evidence="6" type="ORF">I7822_25630</name>
</gene>
<dbReference type="SUPFAM" id="SSF88713">
    <property type="entry name" value="Glycoside hydrolase/deacetylase"/>
    <property type="match status" value="1"/>
</dbReference>
<accession>A0ABS3N9N7</accession>
<dbReference type="SUPFAM" id="SSF88688">
    <property type="entry name" value="Families 57/38 glycoside transferase middle domain"/>
    <property type="match status" value="1"/>
</dbReference>
<comment type="similarity">
    <text evidence="1">Belongs to the glycosyl hydrolase 38 family.</text>
</comment>
<organism evidence="6 7">
    <name type="scientific">Metabacillus bambusae</name>
    <dbReference type="NCBI Taxonomy" id="2795218"/>
    <lineage>
        <taxon>Bacteria</taxon>
        <taxon>Bacillati</taxon>
        <taxon>Bacillota</taxon>
        <taxon>Bacilli</taxon>
        <taxon>Bacillales</taxon>
        <taxon>Bacillaceae</taxon>
        <taxon>Metabacillus</taxon>
    </lineage>
</organism>
<comment type="caution">
    <text evidence="6">The sequence shown here is derived from an EMBL/GenBank/DDBJ whole genome shotgun (WGS) entry which is preliminary data.</text>
</comment>
<dbReference type="InterPro" id="IPR015341">
    <property type="entry name" value="Glyco_hydro_38_cen"/>
</dbReference>
<dbReference type="Gene3D" id="2.70.98.30">
    <property type="entry name" value="Golgi alpha-mannosidase II, domain 4"/>
    <property type="match status" value="1"/>
</dbReference>
<dbReference type="PANTHER" id="PTHR46017:SF2">
    <property type="entry name" value="MANNOSYLGLYCERATE HYDROLASE"/>
    <property type="match status" value="1"/>
</dbReference>
<proteinExistence type="inferred from homology"/>
<name>A0ABS3N9N7_9BACI</name>
<dbReference type="SUPFAM" id="SSF74650">
    <property type="entry name" value="Galactose mutarotase-like"/>
    <property type="match status" value="1"/>
</dbReference>
<dbReference type="Pfam" id="PF17677">
    <property type="entry name" value="Glyco_hydro38C2"/>
    <property type="match status" value="1"/>
</dbReference>
<dbReference type="InterPro" id="IPR011013">
    <property type="entry name" value="Gal_mutarotase_sf_dom"/>
</dbReference>
<evidence type="ECO:0000256" key="1">
    <source>
        <dbReference type="ARBA" id="ARBA00009792"/>
    </source>
</evidence>
<dbReference type="EMBL" id="JAGDEL010000029">
    <property type="protein sequence ID" value="MBO1515009.1"/>
    <property type="molecule type" value="Genomic_DNA"/>
</dbReference>
<reference evidence="6 7" key="1">
    <citation type="submission" date="2021-03" db="EMBL/GenBank/DDBJ databases">
        <title>Whole genome sequence of Metabacillus bambusae BG109.</title>
        <authorList>
            <person name="Jeong J.W."/>
        </authorList>
    </citation>
    <scope>NUCLEOTIDE SEQUENCE [LARGE SCALE GENOMIC DNA]</scope>
    <source>
        <strain evidence="6 7">BG109</strain>
    </source>
</reference>
<dbReference type="InterPro" id="IPR011330">
    <property type="entry name" value="Glyco_hydro/deAcase_b/a-brl"/>
</dbReference>
<dbReference type="InterPro" id="IPR000602">
    <property type="entry name" value="Glyco_hydro_38_N"/>
</dbReference>
<dbReference type="Pfam" id="PF01074">
    <property type="entry name" value="Glyco_hydro_38N"/>
    <property type="match status" value="1"/>
</dbReference>
<dbReference type="SMART" id="SM00872">
    <property type="entry name" value="Alpha-mann_mid"/>
    <property type="match status" value="1"/>
</dbReference>
<evidence type="ECO:0000313" key="7">
    <source>
        <dbReference type="Proteomes" id="UP000663981"/>
    </source>
</evidence>
<dbReference type="InterPro" id="IPR011682">
    <property type="entry name" value="Glyco_hydro_38_C"/>
</dbReference>
<dbReference type="RefSeq" id="WP_207981903.1">
    <property type="nucleotide sequence ID" value="NZ_JAGDEL010000029.1"/>
</dbReference>
<feature type="domain" description="Glycoside hydrolase family 38 central" evidence="5">
    <location>
        <begin position="278"/>
        <end position="356"/>
    </location>
</feature>
<dbReference type="InterPro" id="IPR041147">
    <property type="entry name" value="GH38_C"/>
</dbReference>
<keyword evidence="4" id="KW-0326">Glycosidase</keyword>
<evidence type="ECO:0000256" key="4">
    <source>
        <dbReference type="ARBA" id="ARBA00023295"/>
    </source>
</evidence>
<dbReference type="Gene3D" id="2.60.40.2220">
    <property type="match status" value="1"/>
</dbReference>
<keyword evidence="3" id="KW-0378">Hydrolase</keyword>
<dbReference type="Gene3D" id="3.20.110.10">
    <property type="entry name" value="Glycoside hydrolase 38, N terminal domain"/>
    <property type="match status" value="1"/>
</dbReference>
<dbReference type="Gene3D" id="1.20.1270.50">
    <property type="entry name" value="Glycoside hydrolase family 38, central domain"/>
    <property type="match status" value="1"/>
</dbReference>
<dbReference type="InterPro" id="IPR028995">
    <property type="entry name" value="Glyco_hydro_57/38_cen_sf"/>
</dbReference>
<dbReference type="PANTHER" id="PTHR46017">
    <property type="entry name" value="ALPHA-MANNOSIDASE 2C1"/>
    <property type="match status" value="1"/>
</dbReference>
<keyword evidence="7" id="KW-1185">Reference proteome</keyword>
<evidence type="ECO:0000256" key="3">
    <source>
        <dbReference type="ARBA" id="ARBA00022801"/>
    </source>
</evidence>
<evidence type="ECO:0000259" key="5">
    <source>
        <dbReference type="SMART" id="SM00872"/>
    </source>
</evidence>
<dbReference type="Pfam" id="PF07748">
    <property type="entry name" value="Glyco_hydro_38C"/>
    <property type="match status" value="1"/>
</dbReference>
<dbReference type="Proteomes" id="UP000663981">
    <property type="component" value="Unassembled WGS sequence"/>
</dbReference>
<evidence type="ECO:0000313" key="6">
    <source>
        <dbReference type="EMBL" id="MBO1515009.1"/>
    </source>
</evidence>
<dbReference type="InterPro" id="IPR037094">
    <property type="entry name" value="Glyco_hydro_38_cen_sf"/>
</dbReference>
<evidence type="ECO:0000256" key="2">
    <source>
        <dbReference type="ARBA" id="ARBA00022723"/>
    </source>
</evidence>
<sequence length="879" mass="101048">MNYHVIAHTHWDREWHQTYQQYRVKLVRFMDELIQLLETNPAYISFMLDGQTIVLEDYLEIKPDNREKIEKLVQDERLLIGPWYIQPDEFIPSGESLIRNLLIGQQIADEFGPAMQIGYLPDSFGQAAQIPQVLHGFGIKNALFWRGITDEETNKTDFWWEGPDGSKVLTTHLPLGYGNGRMLSTDLEQNLKVIEENNKELKDMVNSTSMLLMCGFDQKSATKELPEIVEELNSHYSTIGSNSSVKISKLKDYFDSVQEEPQNLETIQGEFRKGKNMRVHVSIASTRLDLKKKNFEVQNLYEKYIEPLNTMSLLLGNNYDKDIINKGWKYMLQNHAHDSICNVCTDATHKEMEMRYEFAKQIGQTVQNDVTTDLINKIKFDYNKGIPLIVFNTLGHKRTNIVEATLHLKSKEFAIVDPKGNHIPYQIIETKKENLNDKQIEIGVKNEDQFVWTTNIKFLAEINGLGYKTFYIKENRSTNHDSTHIYQDGVFSNDYFQVKVQSNGSISVKERLTGKKYSNLNVFEEGGNAGDEYDFSPPREDMIITTKDSTPEIVVIHNGPIFATVKIVHTLQFPEDTDVNGRSKETKSSTIETLATINRHENRIDIRTVIDNTVKNHRIRALFESGLKASTHTADQQFGTICRENFLPQVEYWEEEKWEEKYYPIYPQQKFVNVSDEEQGLTIFNKGLPQYEILNGQEPTIALTLLCGTDYMGKQDLVDRPGRRSGLHVETPDSILYGNHEMEYSIMPHSGNLNDAKIGVTSNEYTAPMVAIPVYHQSEAGKFKDVNHFFALDNSQMAISAVKKCENDDSIIVRIYNTTNQELPIAMASVNTEFFNKIEVVDFNEILHPEADERIQLNESEIVLNDLKSNEIISFKLSR</sequence>
<protein>
    <submittedName>
        <fullName evidence="6">Alpha-mannosidase</fullName>
    </submittedName>
</protein>